<protein>
    <submittedName>
        <fullName evidence="3">Uncharacterized protein</fullName>
    </submittedName>
</protein>
<evidence type="ECO:0000313" key="4">
    <source>
        <dbReference type="Proteomes" id="UP000784294"/>
    </source>
</evidence>
<evidence type="ECO:0000256" key="2">
    <source>
        <dbReference type="SAM" id="MobiDB-lite"/>
    </source>
</evidence>
<dbReference type="EMBL" id="CAAALY010257087">
    <property type="protein sequence ID" value="VEL38167.1"/>
    <property type="molecule type" value="Genomic_DNA"/>
</dbReference>
<comment type="caution">
    <text evidence="3">The sequence shown here is derived from an EMBL/GenBank/DDBJ whole genome shotgun (WGS) entry which is preliminary data.</text>
</comment>
<feature type="region of interest" description="Disordered" evidence="2">
    <location>
        <begin position="1"/>
        <end position="66"/>
    </location>
</feature>
<dbReference type="AlphaFoldDB" id="A0A3S5CUI6"/>
<gene>
    <name evidence="3" type="ORF">PXEA_LOCUS31607</name>
</gene>
<feature type="compositionally biased region" description="Polar residues" evidence="2">
    <location>
        <begin position="1"/>
        <end position="10"/>
    </location>
</feature>
<feature type="compositionally biased region" description="Polar residues" evidence="2">
    <location>
        <begin position="56"/>
        <end position="65"/>
    </location>
</feature>
<keyword evidence="4" id="KW-1185">Reference proteome</keyword>
<dbReference type="OrthoDB" id="6264405at2759"/>
<reference evidence="3" key="1">
    <citation type="submission" date="2018-11" db="EMBL/GenBank/DDBJ databases">
        <authorList>
            <consortium name="Pathogen Informatics"/>
        </authorList>
    </citation>
    <scope>NUCLEOTIDE SEQUENCE</scope>
</reference>
<evidence type="ECO:0000313" key="3">
    <source>
        <dbReference type="EMBL" id="VEL38167.1"/>
    </source>
</evidence>
<organism evidence="3 4">
    <name type="scientific">Protopolystoma xenopodis</name>
    <dbReference type="NCBI Taxonomy" id="117903"/>
    <lineage>
        <taxon>Eukaryota</taxon>
        <taxon>Metazoa</taxon>
        <taxon>Spiralia</taxon>
        <taxon>Lophotrochozoa</taxon>
        <taxon>Platyhelminthes</taxon>
        <taxon>Monogenea</taxon>
        <taxon>Polyopisthocotylea</taxon>
        <taxon>Polystomatidea</taxon>
        <taxon>Polystomatidae</taxon>
        <taxon>Protopolystoma</taxon>
    </lineage>
</organism>
<accession>A0A3S5CUI6</accession>
<evidence type="ECO:0000256" key="1">
    <source>
        <dbReference type="SAM" id="Coils"/>
    </source>
</evidence>
<feature type="compositionally biased region" description="Basic residues" evidence="2">
    <location>
        <begin position="14"/>
        <end position="26"/>
    </location>
</feature>
<proteinExistence type="predicted"/>
<name>A0A3S5CUI6_9PLAT</name>
<sequence>MSINESSICVPTSRQRKPSSKKKKKTIKTDSVHPAFKHAGDSSEVSQHSTDDDPNEVNQSQTSDSEVLEVERKVIGLVPVPTIINDADLELKRQSLLIRGASESSDNDQYPPRSILKNKNEIAPIAPNNSNIVFEHILKPKDEVEVAHSRRRSSTLKVVDVFSETINQEDQNCIEPVSIKVDECFANQKHKRSKKKSKRIQSHEKDVKYSDEPFIYCSNNSHATGENGNMEAIDVLVPEPNVSGSSCQEPECQIERVHYDEADVLAIKSSLERSERCLMETASELDRTQHQLDTALSEANEFRSKEEKASHGAQILQQEFTDLMRRFKTLEREKIALDVKFKLLHHF</sequence>
<dbReference type="Proteomes" id="UP000784294">
    <property type="component" value="Unassembled WGS sequence"/>
</dbReference>
<keyword evidence="1" id="KW-0175">Coiled coil</keyword>
<feature type="coiled-coil region" evidence="1">
    <location>
        <begin position="285"/>
        <end position="333"/>
    </location>
</feature>